<dbReference type="Proteomes" id="UP000614601">
    <property type="component" value="Unassembled WGS sequence"/>
</dbReference>
<keyword evidence="2 3" id="KW-0175">Coiled coil</keyword>
<evidence type="ECO:0008006" key="7">
    <source>
        <dbReference type="Google" id="ProtNLM"/>
    </source>
</evidence>
<dbReference type="Proteomes" id="UP000783686">
    <property type="component" value="Unassembled WGS sequence"/>
</dbReference>
<feature type="coiled-coil region" evidence="3">
    <location>
        <begin position="259"/>
        <end position="286"/>
    </location>
</feature>
<feature type="coiled-coil region" evidence="3">
    <location>
        <begin position="98"/>
        <end position="125"/>
    </location>
</feature>
<dbReference type="OrthoDB" id="446789at2759"/>
<feature type="coiled-coil region" evidence="3">
    <location>
        <begin position="203"/>
        <end position="230"/>
    </location>
</feature>
<feature type="region of interest" description="Disordered" evidence="4">
    <location>
        <begin position="407"/>
        <end position="473"/>
    </location>
</feature>
<dbReference type="GO" id="GO:0005737">
    <property type="term" value="C:cytoplasm"/>
    <property type="evidence" value="ECO:0007669"/>
    <property type="project" value="TreeGrafter"/>
</dbReference>
<sequence>MNVGAEVLVAQRPEELPDAGHLSSQPAVFYESDAAEMDAACSTTTDEDLQSNCAKSVPRRQRKCSSDDGIHYVDDDDGVEFQLDQRHLNRVHEELEKLNIATDVINKLELQLDREREKFKELHSQWSKESADIKKKYDSSIKKSRPYYESVAEERKLREQAQQAAMQFERANSMLQVAKQQVKLTQDSLTRQQIIEPECLEVLNHHIQRVNEAESERLEAEEMHRCLSHRLIEVTQRVKQLGKDNARAIKKTRHYFDLHMDFRKRLDQQKQKISCLEAEVKQKKRDYTSSLRNLEQISDSIHEERSLSSAKHSARTPDSTRKSVSAVGLSKMTLDENDSALSDEDIKHRRHQRTESGITGLDSQSMTSASSISGLSMGFQRDSVISEFCVTLDAAVMFEEEFDIRTTASDQTSDYSSATESRRRSGVILLAQRLMGSSPSEEHPSPISSGCSEDQDVRYQTKPEGITDSPIKA</sequence>
<proteinExistence type="inferred from homology"/>
<evidence type="ECO:0000256" key="4">
    <source>
        <dbReference type="SAM" id="MobiDB-lite"/>
    </source>
</evidence>
<feature type="region of interest" description="Disordered" evidence="4">
    <location>
        <begin position="302"/>
        <end position="366"/>
    </location>
</feature>
<dbReference type="EMBL" id="CAJFDH010000006">
    <property type="protein sequence ID" value="CAD5229776.1"/>
    <property type="molecule type" value="Genomic_DNA"/>
</dbReference>
<comment type="similarity">
    <text evidence="1">Belongs to the SH3BP5 family.</text>
</comment>
<evidence type="ECO:0000313" key="6">
    <source>
        <dbReference type="Proteomes" id="UP000614601"/>
    </source>
</evidence>
<dbReference type="AlphaFoldDB" id="A0A811LPQ8"/>
<evidence type="ECO:0000256" key="2">
    <source>
        <dbReference type="ARBA" id="ARBA00023054"/>
    </source>
</evidence>
<keyword evidence="6" id="KW-1185">Reference proteome</keyword>
<dbReference type="Pfam" id="PF05276">
    <property type="entry name" value="SH3BP5"/>
    <property type="match status" value="1"/>
</dbReference>
<dbReference type="PANTHER" id="PTHR19423:SF1">
    <property type="entry name" value="SH3 DOMAIN-BINDING PROTEIN 5"/>
    <property type="match status" value="1"/>
</dbReference>
<feature type="compositionally biased region" description="Polar residues" evidence="4">
    <location>
        <begin position="407"/>
        <end position="419"/>
    </location>
</feature>
<name>A0A811LPQ8_9BILA</name>
<evidence type="ECO:0000256" key="1">
    <source>
        <dbReference type="ARBA" id="ARBA00007796"/>
    </source>
</evidence>
<dbReference type="GO" id="GO:0004860">
    <property type="term" value="F:protein kinase inhibitor activity"/>
    <property type="evidence" value="ECO:0007669"/>
    <property type="project" value="TreeGrafter"/>
</dbReference>
<dbReference type="InterPro" id="IPR007940">
    <property type="entry name" value="SH3BP5"/>
</dbReference>
<reference evidence="5" key="1">
    <citation type="submission" date="2020-09" db="EMBL/GenBank/DDBJ databases">
        <authorList>
            <person name="Kikuchi T."/>
        </authorList>
    </citation>
    <scope>NUCLEOTIDE SEQUENCE</scope>
    <source>
        <strain evidence="5">SH1</strain>
    </source>
</reference>
<gene>
    <name evidence="5" type="ORF">BOKJ2_LOCUS13804</name>
</gene>
<dbReference type="PANTHER" id="PTHR19423">
    <property type="entry name" value="SH3 DOMAIN-BINDING PROTEIN 5"/>
    <property type="match status" value="1"/>
</dbReference>
<accession>A0A811LPQ8</accession>
<protein>
    <recommendedName>
        <fullName evidence="7">SH3 domain-binding protein 5-like protein</fullName>
    </recommendedName>
</protein>
<feature type="compositionally biased region" description="Polar residues" evidence="4">
    <location>
        <begin position="355"/>
        <end position="366"/>
    </location>
</feature>
<evidence type="ECO:0000313" key="5">
    <source>
        <dbReference type="EMBL" id="CAD5229776.1"/>
    </source>
</evidence>
<comment type="caution">
    <text evidence="5">The sequence shown here is derived from an EMBL/GenBank/DDBJ whole genome shotgun (WGS) entry which is preliminary data.</text>
</comment>
<evidence type="ECO:0000256" key="3">
    <source>
        <dbReference type="SAM" id="Coils"/>
    </source>
</evidence>
<organism evidence="5 6">
    <name type="scientific">Bursaphelenchus okinawaensis</name>
    <dbReference type="NCBI Taxonomy" id="465554"/>
    <lineage>
        <taxon>Eukaryota</taxon>
        <taxon>Metazoa</taxon>
        <taxon>Ecdysozoa</taxon>
        <taxon>Nematoda</taxon>
        <taxon>Chromadorea</taxon>
        <taxon>Rhabditida</taxon>
        <taxon>Tylenchina</taxon>
        <taxon>Tylenchomorpha</taxon>
        <taxon>Aphelenchoidea</taxon>
        <taxon>Aphelenchoididae</taxon>
        <taxon>Bursaphelenchus</taxon>
    </lineage>
</organism>
<dbReference type="EMBL" id="CAJFCW020000006">
    <property type="protein sequence ID" value="CAG9127246.1"/>
    <property type="molecule type" value="Genomic_DNA"/>
</dbReference>
<dbReference type="GO" id="GO:0035556">
    <property type="term" value="P:intracellular signal transduction"/>
    <property type="evidence" value="ECO:0007669"/>
    <property type="project" value="InterPro"/>
</dbReference>